<reference evidence="2 3" key="1">
    <citation type="submission" date="2019-01" db="EMBL/GenBank/DDBJ databases">
        <title>Sequencing of cultivated peanut Arachis hypogaea provides insights into genome evolution and oil improvement.</title>
        <authorList>
            <person name="Chen X."/>
        </authorList>
    </citation>
    <scope>NUCLEOTIDE SEQUENCE [LARGE SCALE GENOMIC DNA]</scope>
    <source>
        <strain evidence="3">cv. Fuhuasheng</strain>
        <tissue evidence="2">Leaves</tissue>
    </source>
</reference>
<dbReference type="STRING" id="3818.A0A444ZYN5"/>
<organism evidence="2 3">
    <name type="scientific">Arachis hypogaea</name>
    <name type="common">Peanut</name>
    <dbReference type="NCBI Taxonomy" id="3818"/>
    <lineage>
        <taxon>Eukaryota</taxon>
        <taxon>Viridiplantae</taxon>
        <taxon>Streptophyta</taxon>
        <taxon>Embryophyta</taxon>
        <taxon>Tracheophyta</taxon>
        <taxon>Spermatophyta</taxon>
        <taxon>Magnoliopsida</taxon>
        <taxon>eudicotyledons</taxon>
        <taxon>Gunneridae</taxon>
        <taxon>Pentapetalae</taxon>
        <taxon>rosids</taxon>
        <taxon>fabids</taxon>
        <taxon>Fabales</taxon>
        <taxon>Fabaceae</taxon>
        <taxon>Papilionoideae</taxon>
        <taxon>50 kb inversion clade</taxon>
        <taxon>dalbergioids sensu lato</taxon>
        <taxon>Dalbergieae</taxon>
        <taxon>Pterocarpus clade</taxon>
        <taxon>Arachis</taxon>
    </lineage>
</organism>
<dbReference type="Proteomes" id="UP000289738">
    <property type="component" value="Chromosome B03"/>
</dbReference>
<proteinExistence type="predicted"/>
<sequence length="122" mass="13097">MTPGDALRPAARAGLDGNSRDQRRQKSGERGENKFAVRSGAKTSGDLPQFESCKSISIIDLDKNNLSGTILNSFSKCQALEKLNLSNNNMIGHIPEELARNSFKLMGSNAFVGNSELCGAPL</sequence>
<feature type="compositionally biased region" description="Basic and acidic residues" evidence="1">
    <location>
        <begin position="18"/>
        <end position="35"/>
    </location>
</feature>
<dbReference type="EMBL" id="SDMP01000013">
    <property type="protein sequence ID" value="RYR19323.1"/>
    <property type="molecule type" value="Genomic_DNA"/>
</dbReference>
<evidence type="ECO:0000313" key="3">
    <source>
        <dbReference type="Proteomes" id="UP000289738"/>
    </source>
</evidence>
<comment type="caution">
    <text evidence="2">The sequence shown here is derived from an EMBL/GenBank/DDBJ whole genome shotgun (WGS) entry which is preliminary data.</text>
</comment>
<dbReference type="Pfam" id="PF00560">
    <property type="entry name" value="LRR_1"/>
    <property type="match status" value="2"/>
</dbReference>
<dbReference type="AlphaFoldDB" id="A0A444ZYN5"/>
<evidence type="ECO:0000256" key="1">
    <source>
        <dbReference type="SAM" id="MobiDB-lite"/>
    </source>
</evidence>
<gene>
    <name evidence="2" type="ORF">Ahy_B03g064077</name>
</gene>
<dbReference type="InterPro" id="IPR001611">
    <property type="entry name" value="Leu-rich_rpt"/>
</dbReference>
<name>A0A444ZYN5_ARAHY</name>
<keyword evidence="3" id="KW-1185">Reference proteome</keyword>
<evidence type="ECO:0000313" key="2">
    <source>
        <dbReference type="EMBL" id="RYR19323.1"/>
    </source>
</evidence>
<dbReference type="PANTHER" id="PTHR48065">
    <property type="entry name" value="OS10G0469600 PROTEIN"/>
    <property type="match status" value="1"/>
</dbReference>
<protein>
    <submittedName>
        <fullName evidence="2">Uncharacterized protein</fullName>
    </submittedName>
</protein>
<dbReference type="SUPFAM" id="SSF52058">
    <property type="entry name" value="L domain-like"/>
    <property type="match status" value="1"/>
</dbReference>
<dbReference type="PANTHER" id="PTHR48065:SF11">
    <property type="entry name" value="OS11G0213300 PROTEIN"/>
    <property type="match status" value="1"/>
</dbReference>
<accession>A0A444ZYN5</accession>
<dbReference type="Gene3D" id="3.80.10.10">
    <property type="entry name" value="Ribonuclease Inhibitor"/>
    <property type="match status" value="1"/>
</dbReference>
<dbReference type="InterPro" id="IPR032675">
    <property type="entry name" value="LRR_dom_sf"/>
</dbReference>
<feature type="region of interest" description="Disordered" evidence="1">
    <location>
        <begin position="1"/>
        <end position="45"/>
    </location>
</feature>